<dbReference type="PROSITE" id="PS51925">
    <property type="entry name" value="SWIB_MDM2"/>
    <property type="match status" value="1"/>
</dbReference>
<evidence type="ECO:0000259" key="2">
    <source>
        <dbReference type="PROSITE" id="PS51925"/>
    </source>
</evidence>
<feature type="region of interest" description="Disordered" evidence="1">
    <location>
        <begin position="35"/>
        <end position="126"/>
    </location>
</feature>
<sequence>MAYLLRSLGKSFLPIKTAEQEALFLRDIRRTCPPFPNHSTFQRRPFSSSSDSQLASRSHQDLYQHGTHSSSSFQSKSQSPRFMAHTSTSNPTGTSTASSLQNPAAAPVGGNTSNTQAPASKPKRKTGLHIECDLKEPLATFMGKAHASRIDVIKHLWDHIKRHNLQSPENKKMINVDHALRPVLQKDQVSMFELSKLINKFVQKRPIASPSNSKP</sequence>
<feature type="compositionally biased region" description="Low complexity" evidence="1">
    <location>
        <begin position="47"/>
        <end position="57"/>
    </location>
</feature>
<gene>
    <name evidence="3" type="ORF">CSUI_003409</name>
</gene>
<reference evidence="3 4" key="1">
    <citation type="journal article" date="2017" name="Int. J. Parasitol.">
        <title>The genome of the protozoan parasite Cystoisospora suis and a reverse vaccinology approach to identify vaccine candidates.</title>
        <authorList>
            <person name="Palmieri N."/>
            <person name="Shrestha A."/>
            <person name="Ruttkowski B."/>
            <person name="Beck T."/>
            <person name="Vogl C."/>
            <person name="Tomley F."/>
            <person name="Blake D.P."/>
            <person name="Joachim A."/>
        </authorList>
    </citation>
    <scope>NUCLEOTIDE SEQUENCE [LARGE SCALE GENOMIC DNA]</scope>
    <source>
        <strain evidence="3 4">Wien I</strain>
    </source>
</reference>
<dbReference type="EMBL" id="MIGC01001518">
    <property type="protein sequence ID" value="PHJ22740.1"/>
    <property type="molecule type" value="Genomic_DNA"/>
</dbReference>
<dbReference type="OrthoDB" id="328859at2759"/>
<feature type="compositionally biased region" description="Low complexity" evidence="1">
    <location>
        <begin position="69"/>
        <end position="79"/>
    </location>
</feature>
<dbReference type="CDD" id="cd10567">
    <property type="entry name" value="SWIB-MDM2_like"/>
    <property type="match status" value="1"/>
</dbReference>
<proteinExistence type="predicted"/>
<dbReference type="PANTHER" id="PTHR13844">
    <property type="entry name" value="SWI/SNF-RELATED MATRIX-ASSOCIATED ACTIN-DEPENDENT REGULATOR OF CHROMATIN SUBFAMILY D"/>
    <property type="match status" value="1"/>
</dbReference>
<dbReference type="Proteomes" id="UP000221165">
    <property type="component" value="Unassembled WGS sequence"/>
</dbReference>
<dbReference type="Pfam" id="PF02201">
    <property type="entry name" value="SWIB"/>
    <property type="match status" value="1"/>
</dbReference>
<dbReference type="Gene3D" id="1.10.245.10">
    <property type="entry name" value="SWIB/MDM2 domain"/>
    <property type="match status" value="1"/>
</dbReference>
<organism evidence="3 4">
    <name type="scientific">Cystoisospora suis</name>
    <dbReference type="NCBI Taxonomy" id="483139"/>
    <lineage>
        <taxon>Eukaryota</taxon>
        <taxon>Sar</taxon>
        <taxon>Alveolata</taxon>
        <taxon>Apicomplexa</taxon>
        <taxon>Conoidasida</taxon>
        <taxon>Coccidia</taxon>
        <taxon>Eucoccidiorida</taxon>
        <taxon>Eimeriorina</taxon>
        <taxon>Sarcocystidae</taxon>
        <taxon>Cystoisospora</taxon>
    </lineage>
</organism>
<feature type="compositionally biased region" description="Polar residues" evidence="1">
    <location>
        <begin position="85"/>
        <end position="102"/>
    </location>
</feature>
<dbReference type="VEuPathDB" id="ToxoDB:CSUI_003409"/>
<dbReference type="InterPro" id="IPR003121">
    <property type="entry name" value="SWIB_MDM2_domain"/>
</dbReference>
<evidence type="ECO:0000313" key="4">
    <source>
        <dbReference type="Proteomes" id="UP000221165"/>
    </source>
</evidence>
<dbReference type="SMART" id="SM00151">
    <property type="entry name" value="SWIB"/>
    <property type="match status" value="1"/>
</dbReference>
<protein>
    <submittedName>
        <fullName evidence="3">Swib mdm2 domain-containing</fullName>
    </submittedName>
</protein>
<name>A0A2C6KQI6_9APIC</name>
<dbReference type="AlphaFoldDB" id="A0A2C6KQI6"/>
<dbReference type="SUPFAM" id="SSF47592">
    <property type="entry name" value="SWIB/MDM2 domain"/>
    <property type="match status" value="1"/>
</dbReference>
<feature type="compositionally biased region" description="Polar residues" evidence="1">
    <location>
        <begin position="37"/>
        <end position="46"/>
    </location>
</feature>
<accession>A0A2C6KQI6</accession>
<dbReference type="InterPro" id="IPR019835">
    <property type="entry name" value="SWIB_domain"/>
</dbReference>
<dbReference type="GeneID" id="94426818"/>
<keyword evidence="4" id="KW-1185">Reference proteome</keyword>
<feature type="domain" description="DM2" evidence="2">
    <location>
        <begin position="127"/>
        <end position="204"/>
    </location>
</feature>
<comment type="caution">
    <text evidence="3">The sequence shown here is derived from an EMBL/GenBank/DDBJ whole genome shotgun (WGS) entry which is preliminary data.</text>
</comment>
<dbReference type="InterPro" id="IPR036885">
    <property type="entry name" value="SWIB_MDM2_dom_sf"/>
</dbReference>
<evidence type="ECO:0000313" key="3">
    <source>
        <dbReference type="EMBL" id="PHJ22740.1"/>
    </source>
</evidence>
<dbReference type="RefSeq" id="XP_067924417.1">
    <property type="nucleotide sequence ID" value="XM_068063607.1"/>
</dbReference>
<evidence type="ECO:0000256" key="1">
    <source>
        <dbReference type="SAM" id="MobiDB-lite"/>
    </source>
</evidence>